<evidence type="ECO:0000313" key="1">
    <source>
        <dbReference type="EMBL" id="GBN34000.1"/>
    </source>
</evidence>
<dbReference type="AlphaFoldDB" id="A0A4Y2N5W8"/>
<accession>A0A4Y2N5W8</accession>
<comment type="caution">
    <text evidence="1">The sequence shown here is derived from an EMBL/GenBank/DDBJ whole genome shotgun (WGS) entry which is preliminary data.</text>
</comment>
<dbReference type="Proteomes" id="UP000499080">
    <property type="component" value="Unassembled WGS sequence"/>
</dbReference>
<protein>
    <submittedName>
        <fullName evidence="1">Uncharacterized protein</fullName>
    </submittedName>
</protein>
<sequence length="111" mass="12669">MPFLPRPVSFPSVQVERLGMSFTEAPKCATVALRPPHLLPHTADFRFSSLPNLGRAFVLPLPSQRGPEKAPRSFQFDFKRLPIRCADFHRFLALTKGFLFPCSKNCRVEQR</sequence>
<gene>
    <name evidence="1" type="ORF">AVEN_143997_1</name>
</gene>
<dbReference type="EMBL" id="BGPR01008467">
    <property type="protein sequence ID" value="GBN34000.1"/>
    <property type="molecule type" value="Genomic_DNA"/>
</dbReference>
<keyword evidence="2" id="KW-1185">Reference proteome</keyword>
<name>A0A4Y2N5W8_ARAVE</name>
<proteinExistence type="predicted"/>
<reference evidence="1 2" key="1">
    <citation type="journal article" date="2019" name="Sci. Rep.">
        <title>Orb-weaving spider Araneus ventricosus genome elucidates the spidroin gene catalogue.</title>
        <authorList>
            <person name="Kono N."/>
            <person name="Nakamura H."/>
            <person name="Ohtoshi R."/>
            <person name="Moran D.A.P."/>
            <person name="Shinohara A."/>
            <person name="Yoshida Y."/>
            <person name="Fujiwara M."/>
            <person name="Mori M."/>
            <person name="Tomita M."/>
            <person name="Arakawa K."/>
        </authorList>
    </citation>
    <scope>NUCLEOTIDE SEQUENCE [LARGE SCALE GENOMIC DNA]</scope>
</reference>
<organism evidence="1 2">
    <name type="scientific">Araneus ventricosus</name>
    <name type="common">Orbweaver spider</name>
    <name type="synonym">Epeira ventricosa</name>
    <dbReference type="NCBI Taxonomy" id="182803"/>
    <lineage>
        <taxon>Eukaryota</taxon>
        <taxon>Metazoa</taxon>
        <taxon>Ecdysozoa</taxon>
        <taxon>Arthropoda</taxon>
        <taxon>Chelicerata</taxon>
        <taxon>Arachnida</taxon>
        <taxon>Araneae</taxon>
        <taxon>Araneomorphae</taxon>
        <taxon>Entelegynae</taxon>
        <taxon>Araneoidea</taxon>
        <taxon>Araneidae</taxon>
        <taxon>Araneus</taxon>
    </lineage>
</organism>
<evidence type="ECO:0000313" key="2">
    <source>
        <dbReference type="Proteomes" id="UP000499080"/>
    </source>
</evidence>